<keyword evidence="7" id="KW-0862">Zinc</keyword>
<dbReference type="EMBL" id="CAFBPS010000109">
    <property type="protein sequence ID" value="CAB5033993.1"/>
    <property type="molecule type" value="Genomic_DNA"/>
</dbReference>
<dbReference type="Pfam" id="PF01475">
    <property type="entry name" value="FUR"/>
    <property type="match status" value="1"/>
</dbReference>
<evidence type="ECO:0000313" key="11">
    <source>
        <dbReference type="EMBL" id="CAB5033993.1"/>
    </source>
</evidence>
<evidence type="ECO:0000256" key="6">
    <source>
        <dbReference type="ARBA" id="ARBA00022723"/>
    </source>
</evidence>
<evidence type="ECO:0000256" key="8">
    <source>
        <dbReference type="ARBA" id="ARBA00023015"/>
    </source>
</evidence>
<dbReference type="AlphaFoldDB" id="A0A6J7RYM0"/>
<evidence type="ECO:0000256" key="3">
    <source>
        <dbReference type="ARBA" id="ARBA00011738"/>
    </source>
</evidence>
<protein>
    <submittedName>
        <fullName evidence="11">Unannotated protein</fullName>
    </submittedName>
</protein>
<keyword evidence="5" id="KW-0678">Repressor</keyword>
<comment type="similarity">
    <text evidence="2">Belongs to the Fur family.</text>
</comment>
<evidence type="ECO:0000256" key="1">
    <source>
        <dbReference type="ARBA" id="ARBA00004496"/>
    </source>
</evidence>
<dbReference type="GO" id="GO:0000976">
    <property type="term" value="F:transcription cis-regulatory region binding"/>
    <property type="evidence" value="ECO:0007669"/>
    <property type="project" value="TreeGrafter"/>
</dbReference>
<sequence length="145" mass="15830">MARGDIHDTAARKLATINQRYSSRRRRLVEALDRADHPLVATDIVAVDEDLPQSSVYRNLAVLEAAGVVVKVLTNGDRAAFELAEELKGHHHHLVCVQCGLVLDIDVPNEVEQTLDSGVADLVSQAGFTLLGHRLDLLGRCENCS</sequence>
<dbReference type="InterPro" id="IPR036388">
    <property type="entry name" value="WH-like_DNA-bd_sf"/>
</dbReference>
<dbReference type="PANTHER" id="PTHR33202:SF2">
    <property type="entry name" value="FERRIC UPTAKE REGULATION PROTEIN"/>
    <property type="match status" value="1"/>
</dbReference>
<evidence type="ECO:0000256" key="5">
    <source>
        <dbReference type="ARBA" id="ARBA00022491"/>
    </source>
</evidence>
<keyword evidence="8" id="KW-0805">Transcription regulation</keyword>
<evidence type="ECO:0000256" key="10">
    <source>
        <dbReference type="ARBA" id="ARBA00023163"/>
    </source>
</evidence>
<keyword evidence="10" id="KW-0804">Transcription</keyword>
<name>A0A6J7RYM0_9ZZZZ</name>
<dbReference type="InterPro" id="IPR002481">
    <property type="entry name" value="FUR"/>
</dbReference>
<dbReference type="PANTHER" id="PTHR33202">
    <property type="entry name" value="ZINC UPTAKE REGULATION PROTEIN"/>
    <property type="match status" value="1"/>
</dbReference>
<dbReference type="GO" id="GO:0008270">
    <property type="term" value="F:zinc ion binding"/>
    <property type="evidence" value="ECO:0007669"/>
    <property type="project" value="TreeGrafter"/>
</dbReference>
<dbReference type="InterPro" id="IPR036390">
    <property type="entry name" value="WH_DNA-bd_sf"/>
</dbReference>
<dbReference type="CDD" id="cd07153">
    <property type="entry name" value="Fur_like"/>
    <property type="match status" value="1"/>
</dbReference>
<evidence type="ECO:0000256" key="7">
    <source>
        <dbReference type="ARBA" id="ARBA00022833"/>
    </source>
</evidence>
<comment type="subunit">
    <text evidence="3">Homodimer.</text>
</comment>
<keyword evidence="6" id="KW-0479">Metal-binding</keyword>
<dbReference type="Gene3D" id="1.10.10.10">
    <property type="entry name" value="Winged helix-like DNA-binding domain superfamily/Winged helix DNA-binding domain"/>
    <property type="match status" value="1"/>
</dbReference>
<proteinExistence type="inferred from homology"/>
<dbReference type="GO" id="GO:0045892">
    <property type="term" value="P:negative regulation of DNA-templated transcription"/>
    <property type="evidence" value="ECO:0007669"/>
    <property type="project" value="TreeGrafter"/>
</dbReference>
<keyword evidence="9" id="KW-0238">DNA-binding</keyword>
<evidence type="ECO:0000256" key="9">
    <source>
        <dbReference type="ARBA" id="ARBA00023125"/>
    </source>
</evidence>
<gene>
    <name evidence="11" type="ORF">UFOPK4134_01296</name>
</gene>
<dbReference type="GO" id="GO:0003700">
    <property type="term" value="F:DNA-binding transcription factor activity"/>
    <property type="evidence" value="ECO:0007669"/>
    <property type="project" value="InterPro"/>
</dbReference>
<evidence type="ECO:0000256" key="4">
    <source>
        <dbReference type="ARBA" id="ARBA00022490"/>
    </source>
</evidence>
<evidence type="ECO:0000256" key="2">
    <source>
        <dbReference type="ARBA" id="ARBA00007957"/>
    </source>
</evidence>
<keyword evidence="4" id="KW-0963">Cytoplasm</keyword>
<dbReference type="InterPro" id="IPR043135">
    <property type="entry name" value="Fur_C"/>
</dbReference>
<dbReference type="GO" id="GO:0005829">
    <property type="term" value="C:cytosol"/>
    <property type="evidence" value="ECO:0007669"/>
    <property type="project" value="TreeGrafter"/>
</dbReference>
<dbReference type="Gene3D" id="3.30.1490.190">
    <property type="match status" value="1"/>
</dbReference>
<dbReference type="GO" id="GO:1900376">
    <property type="term" value="P:regulation of secondary metabolite biosynthetic process"/>
    <property type="evidence" value="ECO:0007669"/>
    <property type="project" value="TreeGrafter"/>
</dbReference>
<comment type="subcellular location">
    <subcellularLocation>
        <location evidence="1">Cytoplasm</location>
    </subcellularLocation>
</comment>
<organism evidence="11">
    <name type="scientific">freshwater metagenome</name>
    <dbReference type="NCBI Taxonomy" id="449393"/>
    <lineage>
        <taxon>unclassified sequences</taxon>
        <taxon>metagenomes</taxon>
        <taxon>ecological metagenomes</taxon>
    </lineage>
</organism>
<accession>A0A6J7RYM0</accession>
<dbReference type="SUPFAM" id="SSF46785">
    <property type="entry name" value="Winged helix' DNA-binding domain"/>
    <property type="match status" value="1"/>
</dbReference>
<reference evidence="11" key="1">
    <citation type="submission" date="2020-05" db="EMBL/GenBank/DDBJ databases">
        <authorList>
            <person name="Chiriac C."/>
            <person name="Salcher M."/>
            <person name="Ghai R."/>
            <person name="Kavagutti S V."/>
        </authorList>
    </citation>
    <scope>NUCLEOTIDE SEQUENCE</scope>
</reference>